<protein>
    <recommendedName>
        <fullName evidence="3">Protein FAR1-RELATED SEQUENCE</fullName>
    </recommendedName>
</protein>
<gene>
    <name evidence="1" type="ORF">Ahy_Scaffold2g107553</name>
</gene>
<accession>A0A444WQC7</accession>
<evidence type="ECO:0008006" key="3">
    <source>
        <dbReference type="Google" id="ProtNLM"/>
    </source>
</evidence>
<dbReference type="Proteomes" id="UP000289738">
    <property type="component" value="Unassembled WGS sequence"/>
</dbReference>
<dbReference type="AlphaFoldDB" id="A0A444WQC7"/>
<dbReference type="EMBL" id="SDMP01000022">
    <property type="protein sequence ID" value="RYQ79622.1"/>
    <property type="molecule type" value="Genomic_DNA"/>
</dbReference>
<evidence type="ECO:0000313" key="1">
    <source>
        <dbReference type="EMBL" id="RYQ79622.1"/>
    </source>
</evidence>
<comment type="caution">
    <text evidence="1">The sequence shown here is derived from an EMBL/GenBank/DDBJ whole genome shotgun (WGS) entry which is preliminary data.</text>
</comment>
<keyword evidence="2" id="KW-1185">Reference proteome</keyword>
<evidence type="ECO:0000313" key="2">
    <source>
        <dbReference type="Proteomes" id="UP000289738"/>
    </source>
</evidence>
<proteinExistence type="predicted"/>
<organism evidence="1 2">
    <name type="scientific">Arachis hypogaea</name>
    <name type="common">Peanut</name>
    <dbReference type="NCBI Taxonomy" id="3818"/>
    <lineage>
        <taxon>Eukaryota</taxon>
        <taxon>Viridiplantae</taxon>
        <taxon>Streptophyta</taxon>
        <taxon>Embryophyta</taxon>
        <taxon>Tracheophyta</taxon>
        <taxon>Spermatophyta</taxon>
        <taxon>Magnoliopsida</taxon>
        <taxon>eudicotyledons</taxon>
        <taxon>Gunneridae</taxon>
        <taxon>Pentapetalae</taxon>
        <taxon>rosids</taxon>
        <taxon>fabids</taxon>
        <taxon>Fabales</taxon>
        <taxon>Fabaceae</taxon>
        <taxon>Papilionoideae</taxon>
        <taxon>50 kb inversion clade</taxon>
        <taxon>dalbergioids sensu lato</taxon>
        <taxon>Dalbergieae</taxon>
        <taxon>Pterocarpus clade</taxon>
        <taxon>Arachis</taxon>
    </lineage>
</organism>
<name>A0A444WQC7_ARAHY</name>
<sequence length="102" mass="11769">MPTLGLAPQGKFKHNSEKKVNCITRLTHFTLGFMAYKVVEQVSNSTFNKFVVTSDVTSRKGILYRHSLSALSYERVDKVAPKYILDRWSKKVKRRHTHIKSS</sequence>
<reference evidence="1 2" key="1">
    <citation type="submission" date="2019-01" db="EMBL/GenBank/DDBJ databases">
        <title>Sequencing of cultivated peanut Arachis hypogaea provides insights into genome evolution and oil improvement.</title>
        <authorList>
            <person name="Chen X."/>
        </authorList>
    </citation>
    <scope>NUCLEOTIDE SEQUENCE [LARGE SCALE GENOMIC DNA]</scope>
    <source>
        <strain evidence="2">cv. Fuhuasheng</strain>
        <tissue evidence="1">Leaves</tissue>
    </source>
</reference>